<gene>
    <name evidence="1" type="ORF">HKN21_15660</name>
</gene>
<dbReference type="AlphaFoldDB" id="A0A7Y2EBW8"/>
<proteinExistence type="predicted"/>
<evidence type="ECO:0000313" key="2">
    <source>
        <dbReference type="Proteomes" id="UP000547674"/>
    </source>
</evidence>
<dbReference type="EMBL" id="JABDJR010000629">
    <property type="protein sequence ID" value="NNF08200.1"/>
    <property type="molecule type" value="Genomic_DNA"/>
</dbReference>
<dbReference type="Pfam" id="PF04368">
    <property type="entry name" value="DUF507"/>
    <property type="match status" value="1"/>
</dbReference>
<protein>
    <submittedName>
        <fullName evidence="1">DUF507 family protein</fullName>
    </submittedName>
</protein>
<dbReference type="InterPro" id="IPR007463">
    <property type="entry name" value="DUF507"/>
</dbReference>
<dbReference type="Proteomes" id="UP000547674">
    <property type="component" value="Unassembled WGS sequence"/>
</dbReference>
<reference evidence="1 2" key="1">
    <citation type="submission" date="2020-03" db="EMBL/GenBank/DDBJ databases">
        <title>Metabolic flexibility allows generalist bacteria to become dominant in a frequently disturbed ecosystem.</title>
        <authorList>
            <person name="Chen Y.-J."/>
            <person name="Leung P.M."/>
            <person name="Bay S.K."/>
            <person name="Hugenholtz P."/>
            <person name="Kessler A.J."/>
            <person name="Shelley G."/>
            <person name="Waite D.W."/>
            <person name="Cook P.L."/>
            <person name="Greening C."/>
        </authorList>
    </citation>
    <scope>NUCLEOTIDE SEQUENCE [LARGE SCALE GENOMIC DNA]</scope>
    <source>
        <strain evidence="1">SS_bin_28</strain>
    </source>
</reference>
<sequence>MRVSERKVRALAKGLAKTLNEHEGCDLKGAIEGLELEIAAAIHRELKVEEDLDREVEETLRSLGSQLSDPSVDTELLRRKIKQQLAKQKGIVL</sequence>
<accession>A0A7Y2EBW8</accession>
<evidence type="ECO:0000313" key="1">
    <source>
        <dbReference type="EMBL" id="NNF08200.1"/>
    </source>
</evidence>
<organism evidence="1 2">
    <name type="scientific">Eiseniibacteriota bacterium</name>
    <dbReference type="NCBI Taxonomy" id="2212470"/>
    <lineage>
        <taxon>Bacteria</taxon>
        <taxon>Candidatus Eiseniibacteriota</taxon>
    </lineage>
</organism>
<name>A0A7Y2EBW8_UNCEI</name>
<comment type="caution">
    <text evidence="1">The sequence shown here is derived from an EMBL/GenBank/DDBJ whole genome shotgun (WGS) entry which is preliminary data.</text>
</comment>